<dbReference type="EMBL" id="JAACNH010000001">
    <property type="protein sequence ID" value="KAG8456724.1"/>
    <property type="molecule type" value="Genomic_DNA"/>
</dbReference>
<name>A0A8T2KL39_9PIPI</name>
<dbReference type="Proteomes" id="UP000812440">
    <property type="component" value="Chromosome 1"/>
</dbReference>
<comment type="caution">
    <text evidence="1">The sequence shown here is derived from an EMBL/GenBank/DDBJ whole genome shotgun (WGS) entry which is preliminary data.</text>
</comment>
<protein>
    <submittedName>
        <fullName evidence="1">Uncharacterized protein</fullName>
    </submittedName>
</protein>
<dbReference type="OrthoDB" id="9909171at2759"/>
<keyword evidence="2" id="KW-1185">Reference proteome</keyword>
<evidence type="ECO:0000313" key="2">
    <source>
        <dbReference type="Proteomes" id="UP000812440"/>
    </source>
</evidence>
<reference evidence="1" key="1">
    <citation type="thesis" date="2020" institute="ProQuest LLC" country="789 East Eisenhower Parkway, Ann Arbor, MI, USA">
        <title>Comparative Genomics and Chromosome Evolution.</title>
        <authorList>
            <person name="Mudd A.B."/>
        </authorList>
    </citation>
    <scope>NUCLEOTIDE SEQUENCE</scope>
    <source>
        <strain evidence="1">Female2</strain>
        <tissue evidence="1">Blood</tissue>
    </source>
</reference>
<gene>
    <name evidence="1" type="ORF">GDO86_002489</name>
</gene>
<dbReference type="AlphaFoldDB" id="A0A8T2KL39"/>
<organism evidence="1 2">
    <name type="scientific">Hymenochirus boettgeri</name>
    <name type="common">Congo dwarf clawed frog</name>
    <dbReference type="NCBI Taxonomy" id="247094"/>
    <lineage>
        <taxon>Eukaryota</taxon>
        <taxon>Metazoa</taxon>
        <taxon>Chordata</taxon>
        <taxon>Craniata</taxon>
        <taxon>Vertebrata</taxon>
        <taxon>Euteleostomi</taxon>
        <taxon>Amphibia</taxon>
        <taxon>Batrachia</taxon>
        <taxon>Anura</taxon>
        <taxon>Pipoidea</taxon>
        <taxon>Pipidae</taxon>
        <taxon>Pipinae</taxon>
        <taxon>Hymenochirus</taxon>
    </lineage>
</organism>
<accession>A0A8T2KL39</accession>
<sequence>MVQFRSQLNPGYMECVGPLTPCPSPHRKGNTFIDLVPTVSPSVLLSAYYPQFTGKSLQKINKEDILKASGVLHVDHAHGPIEAQVKVNWTFPKLHKNSTTNRRWDNWGKTTPGFFADLNHLQRQLVSGCHQRRLPIPPRDVIKSLPSSAKTELQMVKRSPREAIFPPILDVWAQNDAMQRSLQLRRQHVTPINGR</sequence>
<evidence type="ECO:0000313" key="1">
    <source>
        <dbReference type="EMBL" id="KAG8456724.1"/>
    </source>
</evidence>
<proteinExistence type="predicted"/>